<name>A0A6I2MBQ7_9BACI</name>
<dbReference type="Proteomes" id="UP000441585">
    <property type="component" value="Unassembled WGS sequence"/>
</dbReference>
<evidence type="ECO:0000313" key="4">
    <source>
        <dbReference type="EMBL" id="MRX53203.1"/>
    </source>
</evidence>
<keyword evidence="1" id="KW-1133">Transmembrane helix</keyword>
<evidence type="ECO:0000259" key="3">
    <source>
        <dbReference type="Pfam" id="PF18705"/>
    </source>
</evidence>
<evidence type="ECO:0000313" key="5">
    <source>
        <dbReference type="Proteomes" id="UP000441585"/>
    </source>
</evidence>
<accession>A0A6I2MBQ7</accession>
<dbReference type="Pfam" id="PF13786">
    <property type="entry name" value="DUF4179"/>
    <property type="match status" value="1"/>
</dbReference>
<dbReference type="InterPro" id="IPR040680">
    <property type="entry name" value="DUF5643"/>
</dbReference>
<protein>
    <submittedName>
        <fullName evidence="4">DUF4179 domain-containing protein</fullName>
    </submittedName>
</protein>
<keyword evidence="1" id="KW-0812">Transmembrane</keyword>
<feature type="domain" description="DUF5643" evidence="3">
    <location>
        <begin position="231"/>
        <end position="336"/>
    </location>
</feature>
<gene>
    <name evidence="4" type="ORF">GJU41_04405</name>
</gene>
<reference evidence="4 5" key="1">
    <citation type="submission" date="2019-11" db="EMBL/GenBank/DDBJ databases">
        <title>Bacillus idriensis genome.</title>
        <authorList>
            <person name="Konopka E.N."/>
            <person name="Newman J.D."/>
        </authorList>
    </citation>
    <scope>NUCLEOTIDE SEQUENCE [LARGE SCALE GENOMIC DNA]</scope>
    <source>
        <strain evidence="4 5">DSM 19097</strain>
    </source>
</reference>
<proteinExistence type="predicted"/>
<dbReference type="RefSeq" id="WP_070879410.1">
    <property type="nucleotide sequence ID" value="NZ_CAJGAA010000001.1"/>
</dbReference>
<comment type="caution">
    <text evidence="4">The sequence shown here is derived from an EMBL/GenBank/DDBJ whole genome shotgun (WGS) entry which is preliminary data.</text>
</comment>
<dbReference type="AlphaFoldDB" id="A0A6I2MBQ7"/>
<dbReference type="EMBL" id="WKKF01000001">
    <property type="protein sequence ID" value="MRX53203.1"/>
    <property type="molecule type" value="Genomic_DNA"/>
</dbReference>
<dbReference type="Gene3D" id="2.60.40.1630">
    <property type="entry name" value="bacillus anthracis domain"/>
    <property type="match status" value="1"/>
</dbReference>
<keyword evidence="1" id="KW-0472">Membrane</keyword>
<keyword evidence="5" id="KW-1185">Reference proteome</keyword>
<feature type="transmembrane region" description="Helical" evidence="1">
    <location>
        <begin position="48"/>
        <end position="66"/>
    </location>
</feature>
<dbReference type="Pfam" id="PF18705">
    <property type="entry name" value="DUF5643"/>
    <property type="match status" value="1"/>
</dbReference>
<feature type="domain" description="DUF4179" evidence="2">
    <location>
        <begin position="41"/>
        <end position="135"/>
    </location>
</feature>
<dbReference type="InterPro" id="IPR025436">
    <property type="entry name" value="DUF4179"/>
</dbReference>
<evidence type="ECO:0000259" key="2">
    <source>
        <dbReference type="Pfam" id="PF13786"/>
    </source>
</evidence>
<sequence>MFEREESELTRLKKKTDQIKVPHDSLDDAIMTGFQKAKRKKKRPSIKWASLAAAIFIFVFITLIRVSPAFATYVSSIPGMEKMVEIIRFNKGLMSAVENNFAQEIGVSDEHSSIKITIDSAIIDQRKLKIFYTVHNQSEKAKVKIKNIELHSGAADLNQNASFTSGHIDEDLEKNKSSDWSMEYDFAEPMNKEDFQLKLEVHTKRPLSRTEAAVFQFSFHLNQDLVEEKMKVININQTVTVQKQKITFKKAEITPLSATLQVQYDKNNTMELFAFEDLRLVDEKGEPWTIYHNGLVGREISASEDMIYLESNYFEQPKELYLEFSKIRAVKKSDLVVIVDPVTNTVLKRPQDEIFSKIEVLKNEISFTYYEEKEASSMFMNEITDANGVNLSGSSSGEGPSPDTGEKRFAIQFDRSKITKGPLSMKFVDYPGFIEEKTRIRIK</sequence>
<organism evidence="4 5">
    <name type="scientific">Metabacillus idriensis</name>
    <dbReference type="NCBI Taxonomy" id="324768"/>
    <lineage>
        <taxon>Bacteria</taxon>
        <taxon>Bacillati</taxon>
        <taxon>Bacillota</taxon>
        <taxon>Bacilli</taxon>
        <taxon>Bacillales</taxon>
        <taxon>Bacillaceae</taxon>
        <taxon>Metabacillus</taxon>
    </lineage>
</organism>
<evidence type="ECO:0000256" key="1">
    <source>
        <dbReference type="SAM" id="Phobius"/>
    </source>
</evidence>